<evidence type="ECO:0000313" key="2">
    <source>
        <dbReference type="Proteomes" id="UP000886501"/>
    </source>
</evidence>
<proteinExistence type="predicted"/>
<gene>
    <name evidence="1" type="ORF">BDM02DRAFT_3128363</name>
</gene>
<accession>A0ACB6ZIN3</accession>
<keyword evidence="2" id="KW-1185">Reference proteome</keyword>
<dbReference type="Proteomes" id="UP000886501">
    <property type="component" value="Unassembled WGS sequence"/>
</dbReference>
<reference evidence="1" key="1">
    <citation type="submission" date="2019-10" db="EMBL/GenBank/DDBJ databases">
        <authorList>
            <consortium name="DOE Joint Genome Institute"/>
            <person name="Kuo A."/>
            <person name="Miyauchi S."/>
            <person name="Kiss E."/>
            <person name="Drula E."/>
            <person name="Kohler A."/>
            <person name="Sanchez-Garcia M."/>
            <person name="Andreopoulos B."/>
            <person name="Barry K.W."/>
            <person name="Bonito G."/>
            <person name="Buee M."/>
            <person name="Carver A."/>
            <person name="Chen C."/>
            <person name="Cichocki N."/>
            <person name="Clum A."/>
            <person name="Culley D."/>
            <person name="Crous P.W."/>
            <person name="Fauchery L."/>
            <person name="Girlanda M."/>
            <person name="Hayes R."/>
            <person name="Keri Z."/>
            <person name="Labutti K."/>
            <person name="Lipzen A."/>
            <person name="Lombard V."/>
            <person name="Magnuson J."/>
            <person name="Maillard F."/>
            <person name="Morin E."/>
            <person name="Murat C."/>
            <person name="Nolan M."/>
            <person name="Ohm R."/>
            <person name="Pangilinan J."/>
            <person name="Pereira M."/>
            <person name="Perotto S."/>
            <person name="Peter M."/>
            <person name="Riley R."/>
            <person name="Sitrit Y."/>
            <person name="Stielow B."/>
            <person name="Szollosi G."/>
            <person name="Zifcakova L."/>
            <person name="Stursova M."/>
            <person name="Spatafora J.W."/>
            <person name="Tedersoo L."/>
            <person name="Vaario L.-M."/>
            <person name="Yamada A."/>
            <person name="Yan M."/>
            <person name="Wang P."/>
            <person name="Xu J."/>
            <person name="Bruns T."/>
            <person name="Baldrian P."/>
            <person name="Vilgalys R."/>
            <person name="Henrissat B."/>
            <person name="Grigoriev I.V."/>
            <person name="Hibbett D."/>
            <person name="Nagy L.G."/>
            <person name="Martin F.M."/>
        </authorList>
    </citation>
    <scope>NUCLEOTIDE SEQUENCE</scope>
    <source>
        <strain evidence="1">P2</strain>
    </source>
</reference>
<reference evidence="1" key="2">
    <citation type="journal article" date="2020" name="Nat. Commun.">
        <title>Large-scale genome sequencing of mycorrhizal fungi provides insights into the early evolution of symbiotic traits.</title>
        <authorList>
            <person name="Miyauchi S."/>
            <person name="Kiss E."/>
            <person name="Kuo A."/>
            <person name="Drula E."/>
            <person name="Kohler A."/>
            <person name="Sanchez-Garcia M."/>
            <person name="Morin E."/>
            <person name="Andreopoulos B."/>
            <person name="Barry K.W."/>
            <person name="Bonito G."/>
            <person name="Buee M."/>
            <person name="Carver A."/>
            <person name="Chen C."/>
            <person name="Cichocki N."/>
            <person name="Clum A."/>
            <person name="Culley D."/>
            <person name="Crous P.W."/>
            <person name="Fauchery L."/>
            <person name="Girlanda M."/>
            <person name="Hayes R.D."/>
            <person name="Keri Z."/>
            <person name="LaButti K."/>
            <person name="Lipzen A."/>
            <person name="Lombard V."/>
            <person name="Magnuson J."/>
            <person name="Maillard F."/>
            <person name="Murat C."/>
            <person name="Nolan M."/>
            <person name="Ohm R.A."/>
            <person name="Pangilinan J."/>
            <person name="Pereira M.F."/>
            <person name="Perotto S."/>
            <person name="Peter M."/>
            <person name="Pfister S."/>
            <person name="Riley R."/>
            <person name="Sitrit Y."/>
            <person name="Stielow J.B."/>
            <person name="Szollosi G."/>
            <person name="Zifcakova L."/>
            <person name="Stursova M."/>
            <person name="Spatafora J.W."/>
            <person name="Tedersoo L."/>
            <person name="Vaario L.M."/>
            <person name="Yamada A."/>
            <person name="Yan M."/>
            <person name="Wang P."/>
            <person name="Xu J."/>
            <person name="Bruns T."/>
            <person name="Baldrian P."/>
            <person name="Vilgalys R."/>
            <person name="Dunand C."/>
            <person name="Henrissat B."/>
            <person name="Grigoriev I.V."/>
            <person name="Hibbett D."/>
            <person name="Nagy L.G."/>
            <person name="Martin F.M."/>
        </authorList>
    </citation>
    <scope>NUCLEOTIDE SEQUENCE</scope>
    <source>
        <strain evidence="1">P2</strain>
    </source>
</reference>
<dbReference type="EMBL" id="MU117998">
    <property type="protein sequence ID" value="KAF9649394.1"/>
    <property type="molecule type" value="Genomic_DNA"/>
</dbReference>
<evidence type="ECO:0000313" key="1">
    <source>
        <dbReference type="EMBL" id="KAF9649394.1"/>
    </source>
</evidence>
<organism evidence="1 2">
    <name type="scientific">Thelephora ganbajun</name>
    <name type="common">Ganba fungus</name>
    <dbReference type="NCBI Taxonomy" id="370292"/>
    <lineage>
        <taxon>Eukaryota</taxon>
        <taxon>Fungi</taxon>
        <taxon>Dikarya</taxon>
        <taxon>Basidiomycota</taxon>
        <taxon>Agaricomycotina</taxon>
        <taxon>Agaricomycetes</taxon>
        <taxon>Thelephorales</taxon>
        <taxon>Thelephoraceae</taxon>
        <taxon>Thelephora</taxon>
    </lineage>
</organism>
<protein>
    <submittedName>
        <fullName evidence="1">Uncharacterized protein</fullName>
    </submittedName>
</protein>
<comment type="caution">
    <text evidence="1">The sequence shown here is derived from an EMBL/GenBank/DDBJ whole genome shotgun (WGS) entry which is preliminary data.</text>
</comment>
<name>A0ACB6ZIN3_THEGA</name>
<sequence length="1343" mass="151088">MPTANADVQSTTNINGTTLCDPTPSGFISVGAASSTTSLGITAKALEEMDERQLTTQLENLQATLQVENRIKNGAENLLSMDLDDILRGQVQSELNTARKKIEAIVDVIEAYTKALAKQRSSPPITRRGALQRDDSLRKVEDFRTALRNATNMIKTLSSLNRQATSGSAPSSPTTITTTPSIPADESTPTSRTELISRLTAMLQTNIRVRYELNMNDLLQAVLPSLGDRSTKYSRAMTYRLIRHSLIDIESVDKLKEHPMDWYIIKSLSRDNKFAVEKEQVIKLIRAIVQIGAEQRTPYNATAASRIPLSEPVLRAFVAVAEHVDEPFRQICVLTLAEILMVDIDLLVRCGGLRVLLHSLAETPGELTPLLASTFLYIVDLPRTRGYLRPGSDLEIALTGVTDAYGKGIEYSERMRACTRVVAMMLRTWSGLIYFCMDDMRAIRTVIDTLRIPSLETREIVLDMFFDLLNIKPPDWYQTFIDGRRLTMYRRSPKEKKEVKETKEQDTAQKQRSTLKVTDQYIALLIRVFVAAGLLDALSSMCEESIIGTNLSRKATLLMAEVLHMGNKVLSLSAAAKIQMVPRIFALAADYNDGEHRIVGTSALSAIDSFNRNRSKLESATNMKDSRPRANSEDAVRRGQRQVEQVKIKMGMQMDGEAFRATLLETQVMLTKDHTKWNFDSLLDLIEGPLLNPKRMEEAIKVSRFIRRLTSFFHPFSHRFSDLPRGKGNAKWVKLGCAMLTTLLASPEGVRLLSTEDEFLSQITSSFAQLDPFNGLPPSDPILSKRRVAETLTYGYLEMLGTLSKHKEGIELLEKFKIFTAFYHLSELRSREDLMKLIIENLDYSIDGHPRIVLSKALTSSYKHIRSYATKHLGELVRASPIANSWTLRLLLTQLYDPAVEVRGLAVTFLQEACEVSDVLNLVVEMQPMLDHLGDIGHPLLLKFMSTPVGFRYLYSADYIDREMDVWFNTRNVHYVVEIEIFLARAFNFNFNSRERDDDIPAFDGIVPPHFYGVMAKTELGCQVLHQKGHFSEFAQFVKKHGLEQEDPDIILKLKSILWAVGNIGTTEGGLPFLEEDEVIPEILNIAERSQVLSVRGWGRGVVVIFKPLADKRLPLRTCFFALGLVSSTPQGAEILEDYGWEATSSPLGLPTGLCIPADIEKFLSIPSWDVTRPKESSIRLKPPASENEIEVMTAVSNLANTVIANTASRALAKMKGRPEFRHIFNSPQVFYRVLHTISTQKYRLLVRRYIFDLFNVELDEETMRAFAVCERTLRMDQAPDSTTASLQRSASRVITSFGHHAMDSDESGEDEVSEVKGFTRKFNTSRRPVSLKPTRKIVGGFD</sequence>